<evidence type="ECO:0008006" key="3">
    <source>
        <dbReference type="Google" id="ProtNLM"/>
    </source>
</evidence>
<dbReference type="Pfam" id="PF20288">
    <property type="entry name" value="MC2"/>
    <property type="match status" value="1"/>
</dbReference>
<evidence type="ECO:0000313" key="1">
    <source>
        <dbReference type="EMBL" id="PRD43123.1"/>
    </source>
</evidence>
<evidence type="ECO:0000313" key="2">
    <source>
        <dbReference type="Proteomes" id="UP000239434"/>
    </source>
</evidence>
<keyword evidence="2" id="KW-1185">Reference proteome</keyword>
<dbReference type="InterPro" id="IPR046904">
    <property type="entry name" value="ABC-3C_MC2"/>
</dbReference>
<dbReference type="RefSeq" id="WP_105742362.1">
    <property type="nucleotide sequence ID" value="NZ_PVBR01000008.1"/>
</dbReference>
<gene>
    <name evidence="1" type="ORF">C5748_13025</name>
</gene>
<organism evidence="1 2">
    <name type="scientific">Phyllobacterium phragmitis</name>
    <dbReference type="NCBI Taxonomy" id="2670329"/>
    <lineage>
        <taxon>Bacteria</taxon>
        <taxon>Pseudomonadati</taxon>
        <taxon>Pseudomonadota</taxon>
        <taxon>Alphaproteobacteria</taxon>
        <taxon>Hyphomicrobiales</taxon>
        <taxon>Phyllobacteriaceae</taxon>
        <taxon>Phyllobacterium</taxon>
    </lineage>
</organism>
<accession>A0A2S9IRG8</accession>
<comment type="caution">
    <text evidence="1">The sequence shown here is derived from an EMBL/GenBank/DDBJ whole genome shotgun (WGS) entry which is preliminary data.</text>
</comment>
<reference evidence="1 2" key="1">
    <citation type="submission" date="2018-02" db="EMBL/GenBank/DDBJ databases">
        <title>The draft genome of Phyllobacterium sp. 1N-3.</title>
        <authorList>
            <person name="Liu L."/>
            <person name="Li L."/>
            <person name="Zhang X."/>
            <person name="Wang T."/>
            <person name="Liang L."/>
        </authorList>
    </citation>
    <scope>NUCLEOTIDE SEQUENCE [LARGE SCALE GENOMIC DNA]</scope>
    <source>
        <strain evidence="1 2">1N-3</strain>
    </source>
</reference>
<name>A0A2S9IRG8_9HYPH</name>
<dbReference type="Proteomes" id="UP000239434">
    <property type="component" value="Unassembled WGS sequence"/>
</dbReference>
<dbReference type="EMBL" id="PVBR01000008">
    <property type="protein sequence ID" value="PRD43123.1"/>
    <property type="molecule type" value="Genomic_DNA"/>
</dbReference>
<dbReference type="AlphaFoldDB" id="A0A2S9IRG8"/>
<protein>
    <recommendedName>
        <fullName evidence="3">Threonine transporter</fullName>
    </recommendedName>
</protein>
<sequence>MSASISDLYHTPLEAGIRAVVVLEHLRPITADLSEVVLYDHVVVHASDVGGPMSLHAAVSGRRGELLVRRGIVEAGLDLMRRCHLLEKVADDEGFAWRASEEAAAYVELLESSYSEDLKTCAGWLAGQVRELSKAGFKSMVVGHIGEWTESFGHGTSQAGA</sequence>
<proteinExistence type="predicted"/>